<dbReference type="Proteomes" id="UP000273044">
    <property type="component" value="Chromosome"/>
</dbReference>
<keyword evidence="2" id="KW-0645">Protease</keyword>
<dbReference type="PANTHER" id="PTHR42776:SF27">
    <property type="entry name" value="DIPEPTIDYL PEPTIDASE FAMILY MEMBER 6"/>
    <property type="match status" value="1"/>
</dbReference>
<organism evidence="5 6">
    <name type="scientific">Arachnia propionica</name>
    <dbReference type="NCBI Taxonomy" id="1750"/>
    <lineage>
        <taxon>Bacteria</taxon>
        <taxon>Bacillati</taxon>
        <taxon>Actinomycetota</taxon>
        <taxon>Actinomycetes</taxon>
        <taxon>Propionibacteriales</taxon>
        <taxon>Propionibacteriaceae</taxon>
        <taxon>Arachnia</taxon>
    </lineage>
</organism>
<dbReference type="Gene3D" id="2.120.10.30">
    <property type="entry name" value="TolB, C-terminal domain"/>
    <property type="match status" value="2"/>
</dbReference>
<evidence type="ECO:0000313" key="6">
    <source>
        <dbReference type="Proteomes" id="UP000273044"/>
    </source>
</evidence>
<evidence type="ECO:0000256" key="1">
    <source>
        <dbReference type="ARBA" id="ARBA00022801"/>
    </source>
</evidence>
<dbReference type="GO" id="GO:0006508">
    <property type="term" value="P:proteolysis"/>
    <property type="evidence" value="ECO:0007669"/>
    <property type="project" value="InterPro"/>
</dbReference>
<dbReference type="EMBL" id="LR134406">
    <property type="protein sequence ID" value="VEH69804.1"/>
    <property type="molecule type" value="Genomic_DNA"/>
</dbReference>
<dbReference type="Pfam" id="PF07676">
    <property type="entry name" value="PD40"/>
    <property type="match status" value="1"/>
</dbReference>
<dbReference type="Gene3D" id="3.40.50.1820">
    <property type="entry name" value="alpha/beta hydrolase"/>
    <property type="match status" value="1"/>
</dbReference>
<dbReference type="RefSeq" id="WP_061787130.1">
    <property type="nucleotide sequence ID" value="NZ_CAURRE010000002.1"/>
</dbReference>
<evidence type="ECO:0000313" key="5">
    <source>
        <dbReference type="EMBL" id="VEH69804.1"/>
    </source>
</evidence>
<dbReference type="PANTHER" id="PTHR42776">
    <property type="entry name" value="SERINE PEPTIDASE S9 FAMILY MEMBER"/>
    <property type="match status" value="1"/>
</dbReference>
<dbReference type="InterPro" id="IPR011042">
    <property type="entry name" value="6-blade_b-propeller_TolB-like"/>
</dbReference>
<dbReference type="SUPFAM" id="SSF82171">
    <property type="entry name" value="DPP6 N-terminal domain-like"/>
    <property type="match status" value="1"/>
</dbReference>
<name>A0A448MXG2_9ACTN</name>
<dbReference type="SUPFAM" id="SSF53474">
    <property type="entry name" value="alpha/beta-Hydrolases"/>
    <property type="match status" value="1"/>
</dbReference>
<dbReference type="Pfam" id="PF00326">
    <property type="entry name" value="Peptidase_S9"/>
    <property type="match status" value="1"/>
</dbReference>
<dbReference type="EC" id="3.4.14.12" evidence="5"/>
<evidence type="ECO:0000256" key="3">
    <source>
        <dbReference type="SAM" id="MobiDB-lite"/>
    </source>
</evidence>
<keyword evidence="1 5" id="KW-0378">Hydrolase</keyword>
<dbReference type="AlphaFoldDB" id="A0A448MXG2"/>
<accession>A0A448MXG2</accession>
<reference evidence="5 6" key="1">
    <citation type="submission" date="2018-12" db="EMBL/GenBank/DDBJ databases">
        <authorList>
            <consortium name="Pathogen Informatics"/>
        </authorList>
    </citation>
    <scope>NUCLEOTIDE SEQUENCE [LARGE SCALE GENOMIC DNA]</scope>
    <source>
        <strain evidence="5 6">NCTC12967</strain>
    </source>
</reference>
<dbReference type="GO" id="GO:0004252">
    <property type="term" value="F:serine-type endopeptidase activity"/>
    <property type="evidence" value="ECO:0007669"/>
    <property type="project" value="TreeGrafter"/>
</dbReference>
<dbReference type="GeneID" id="64406562"/>
<dbReference type="InterPro" id="IPR029058">
    <property type="entry name" value="AB_hydrolase_fold"/>
</dbReference>
<protein>
    <submittedName>
        <fullName evidence="5">Prolyl tripeptidyl peptidase</fullName>
        <ecNumber evidence="5">3.4.14.12</ecNumber>
    </submittedName>
</protein>
<keyword evidence="2" id="KW-0720">Serine protease</keyword>
<dbReference type="InterPro" id="IPR001375">
    <property type="entry name" value="Peptidase_S9_cat"/>
</dbReference>
<dbReference type="InterPro" id="IPR011659">
    <property type="entry name" value="WD40"/>
</dbReference>
<feature type="domain" description="Peptidase S9 prolyl oligopeptidase catalytic" evidence="4">
    <location>
        <begin position="468"/>
        <end position="675"/>
    </location>
</feature>
<feature type="region of interest" description="Disordered" evidence="3">
    <location>
        <begin position="180"/>
        <end position="205"/>
    </location>
</feature>
<keyword evidence="6" id="KW-1185">Reference proteome</keyword>
<proteinExistence type="predicted"/>
<sequence length="686" mass="75077">MKPRHLDLLVTLSSPTLSPDGEQAVFAASRPSFDVDDHVGRIWSVATAGRGRPRPLTRGTSDLAPQLSPDGHTVAFLRGGVDARPQLAIVSAEGGEPRIVTDAPLGVDEFVWSRDSRELAFVARMPEEGRYGTLEGVPAEREDPRLIVGNKYQANGIGYIRDRPRGIYLLEVPSLDEEPWLEPRGRAATGTEEEPRDNTTLGGRRGIPQARLLTPLEADCRQPEFTPDGKRVCFTAALHAGEDSDLRSMIHRVPVTGGEPVLVAGGAEATWAWSRPRFSRDGRTLFLLAEHLGESGLDFVGSAKAVAALAVDAEPGTEPRILTDPVTSDYEAPWSFLEPLGEESVLAPARVRGCGELHVISPEGRVHVLVKGPKVVSAAAERSGVSVAVVSEATRPMELARVAEGRLVRLTDFARPLVAAATPVEPRELTIQGEDGNDIHGWVFVPKGRGPHPVLLNIHGGPFSNFNWAFFDEAQVYVRAGYAVVQCNPRGSSSYGQTHGRAVKERMGVVDMADVLAFLDGACRQFKSLDEDRVGIMGGSYGGYLTAWITAHDNRFAAAVVERGYLDPAAFVGTSDIGWFFSDGYVGADPEKVEQQSPMARVGQVRTPTLVIHSERDLRCPLEQAQRYFAELRRNGVTARMLIFPGENHELSRSGTPWHRRQRFEAILDWWAEQLPVRMKEARRGR</sequence>
<gene>
    <name evidence="5" type="primary">ptpA_3</name>
    <name evidence="5" type="ORF">NCTC12967_01082</name>
</gene>
<evidence type="ECO:0000256" key="2">
    <source>
        <dbReference type="ARBA" id="ARBA00022825"/>
    </source>
</evidence>
<evidence type="ECO:0000259" key="4">
    <source>
        <dbReference type="Pfam" id="PF00326"/>
    </source>
</evidence>